<dbReference type="HAMAP" id="MF_01208">
    <property type="entry name" value="PyrE"/>
    <property type="match status" value="1"/>
</dbReference>
<evidence type="ECO:0000256" key="6">
    <source>
        <dbReference type="HAMAP-Rule" id="MF_01208"/>
    </source>
</evidence>
<proteinExistence type="inferred from homology"/>
<dbReference type="Pfam" id="PF00156">
    <property type="entry name" value="Pribosyltran"/>
    <property type="match status" value="1"/>
</dbReference>
<evidence type="ECO:0000313" key="9">
    <source>
        <dbReference type="EMBL" id="HGM59338.1"/>
    </source>
</evidence>
<comment type="similarity">
    <text evidence="6">Belongs to the purine/pyrimidine phosphoribosyltransferase family. PyrE subfamily.</text>
</comment>
<keyword evidence="4 6" id="KW-0808">Transferase</keyword>
<feature type="binding site" evidence="6">
    <location>
        <position position="149"/>
    </location>
    <ligand>
        <name>orotate</name>
        <dbReference type="ChEBI" id="CHEBI:30839"/>
    </ligand>
</feature>
<feature type="binding site" evidence="6">
    <location>
        <position position="96"/>
    </location>
    <ligand>
        <name>5-phospho-alpha-D-ribose 1-diphosphate</name>
        <dbReference type="ChEBI" id="CHEBI:58017"/>
        <note>ligand shared between dimeric partners</note>
    </ligand>
</feature>
<dbReference type="InterPro" id="IPR000836">
    <property type="entry name" value="PRTase_dom"/>
</dbReference>
<dbReference type="PANTHER" id="PTHR19278:SF9">
    <property type="entry name" value="URIDINE 5'-MONOPHOSPHATE SYNTHASE"/>
    <property type="match status" value="1"/>
</dbReference>
<evidence type="ECO:0000256" key="2">
    <source>
        <dbReference type="ARBA" id="ARBA00011971"/>
    </source>
</evidence>
<dbReference type="GO" id="GO:0000287">
    <property type="term" value="F:magnesium ion binding"/>
    <property type="evidence" value="ECO:0007669"/>
    <property type="project" value="UniProtKB-UniRule"/>
</dbReference>
<comment type="catalytic activity">
    <reaction evidence="6">
        <text>orotidine 5'-phosphate + diphosphate = orotate + 5-phospho-alpha-D-ribose 1-diphosphate</text>
        <dbReference type="Rhea" id="RHEA:10380"/>
        <dbReference type="ChEBI" id="CHEBI:30839"/>
        <dbReference type="ChEBI" id="CHEBI:33019"/>
        <dbReference type="ChEBI" id="CHEBI:57538"/>
        <dbReference type="ChEBI" id="CHEBI:58017"/>
        <dbReference type="EC" id="2.4.2.10"/>
    </reaction>
</comment>
<feature type="binding site" description="in other chain" evidence="6">
    <location>
        <begin position="117"/>
        <end position="125"/>
    </location>
    <ligand>
        <name>5-phospho-alpha-D-ribose 1-diphosphate</name>
        <dbReference type="ChEBI" id="CHEBI:58017"/>
        <note>ligand shared between dimeric partners</note>
    </ligand>
</feature>
<dbReference type="AlphaFoldDB" id="A0A7C4DAZ2"/>
<dbReference type="Gene3D" id="3.40.50.2020">
    <property type="match status" value="1"/>
</dbReference>
<gene>
    <name evidence="6" type="primary">pyrE</name>
    <name evidence="9" type="ORF">ENU14_07145</name>
</gene>
<dbReference type="GO" id="GO:0044205">
    <property type="term" value="P:'de novo' UMP biosynthetic process"/>
    <property type="evidence" value="ECO:0007669"/>
    <property type="project" value="UniProtKB-UniRule"/>
</dbReference>
<feature type="binding site" evidence="6">
    <location>
        <position position="92"/>
    </location>
    <ligand>
        <name>5-phospho-alpha-D-ribose 1-diphosphate</name>
        <dbReference type="ChEBI" id="CHEBI:58017"/>
        <note>ligand shared between dimeric partners</note>
    </ligand>
</feature>
<evidence type="ECO:0000256" key="4">
    <source>
        <dbReference type="ARBA" id="ARBA00022679"/>
    </source>
</evidence>
<reference evidence="9" key="1">
    <citation type="journal article" date="2020" name="mSystems">
        <title>Genome- and Community-Level Interaction Insights into Carbon Utilization and Element Cycling Functions of Hydrothermarchaeota in Hydrothermal Sediment.</title>
        <authorList>
            <person name="Zhou Z."/>
            <person name="Liu Y."/>
            <person name="Xu W."/>
            <person name="Pan J."/>
            <person name="Luo Z.H."/>
            <person name="Li M."/>
        </authorList>
    </citation>
    <scope>NUCLEOTIDE SEQUENCE [LARGE SCALE GENOMIC DNA]</scope>
    <source>
        <strain evidence="9">SpSt-642</strain>
    </source>
</reference>
<dbReference type="GO" id="GO:0019856">
    <property type="term" value="P:pyrimidine nucleobase biosynthetic process"/>
    <property type="evidence" value="ECO:0007669"/>
    <property type="project" value="TreeGrafter"/>
</dbReference>
<sequence>MIYEDLVKEMIQSKIITFGEYRLSSGRISPFYINLRILPSNPDLMNKIMSRIVEYIEMSEIDFDTIAGIETSGIVYATYLSCLMKKPLAYIRKKKKEHGLKNLIEGLIEDRRVLLIDDVSTTGLTLYNAIKVIRENKGIVENALVIIDRLEGAREKLRELNVELKSLLDMKTIVKILVKNNLITDREYSRIINYYREQGFRKILNDDQDE</sequence>
<dbReference type="GO" id="GO:0004588">
    <property type="term" value="F:orotate phosphoribosyltransferase activity"/>
    <property type="evidence" value="ECO:0007669"/>
    <property type="project" value="UniProtKB-UniRule"/>
</dbReference>
<keyword evidence="5 6" id="KW-0665">Pyrimidine biosynthesis</keyword>
<keyword evidence="6" id="KW-0460">Magnesium</keyword>
<evidence type="ECO:0000259" key="8">
    <source>
        <dbReference type="Pfam" id="PF00156"/>
    </source>
</evidence>
<keyword evidence="7" id="KW-0175">Coiled coil</keyword>
<evidence type="ECO:0000256" key="1">
    <source>
        <dbReference type="ARBA" id="ARBA00004889"/>
    </source>
</evidence>
<feature type="coiled-coil region" evidence="7">
    <location>
        <begin position="140"/>
        <end position="170"/>
    </location>
</feature>
<keyword evidence="3 6" id="KW-0328">Glycosyltransferase</keyword>
<comment type="caution">
    <text evidence="9">The sequence shown here is derived from an EMBL/GenBank/DDBJ whole genome shotgun (WGS) entry which is preliminary data.</text>
</comment>
<accession>A0A7C4DAZ2</accession>
<protein>
    <recommendedName>
        <fullName evidence="2 6">Orotate phosphoribosyltransferase</fullName>
        <shortName evidence="6">OPRT</shortName>
        <shortName evidence="6">OPRTase</shortName>
        <ecNumber evidence="2 6">2.4.2.10</ecNumber>
    </recommendedName>
</protein>
<dbReference type="InterPro" id="IPR023031">
    <property type="entry name" value="OPRT"/>
</dbReference>
<comment type="cofactor">
    <cofactor evidence="6">
        <name>Mg(2+)</name>
        <dbReference type="ChEBI" id="CHEBI:18420"/>
    </cofactor>
</comment>
<name>A0A7C4DAZ2_STAMA</name>
<organism evidence="9">
    <name type="scientific">Staphylothermus marinus</name>
    <dbReference type="NCBI Taxonomy" id="2280"/>
    <lineage>
        <taxon>Archaea</taxon>
        <taxon>Thermoproteota</taxon>
        <taxon>Thermoprotei</taxon>
        <taxon>Desulfurococcales</taxon>
        <taxon>Desulfurococcaceae</taxon>
        <taxon>Staphylothermus</taxon>
    </lineage>
</organism>
<evidence type="ECO:0000256" key="3">
    <source>
        <dbReference type="ARBA" id="ARBA00022676"/>
    </source>
</evidence>
<comment type="pathway">
    <text evidence="1 6">Pyrimidine metabolism; UMP biosynthesis via de novo pathway; UMP from orotate: step 1/2.</text>
</comment>
<dbReference type="InterPro" id="IPR004467">
    <property type="entry name" value="Or_phspho_trans_dom"/>
</dbReference>
<dbReference type="EC" id="2.4.2.10" evidence="2 6"/>
<feature type="binding site" evidence="6">
    <location>
        <position position="98"/>
    </location>
    <ligand>
        <name>5-phospho-alpha-D-ribose 1-diphosphate</name>
        <dbReference type="ChEBI" id="CHEBI:58017"/>
        <note>ligand shared between dimeric partners</note>
    </ligand>
</feature>
<dbReference type="UniPathway" id="UPA00070">
    <property type="reaction ID" value="UER00119"/>
</dbReference>
<feature type="binding site" evidence="6">
    <location>
        <position position="121"/>
    </location>
    <ligand>
        <name>orotate</name>
        <dbReference type="ChEBI" id="CHEBI:30839"/>
    </ligand>
</feature>
<comment type="subunit">
    <text evidence="6">Homodimer.</text>
</comment>
<dbReference type="CDD" id="cd06223">
    <property type="entry name" value="PRTases_typeI"/>
    <property type="match status" value="1"/>
</dbReference>
<dbReference type="EMBL" id="DTBJ01000060">
    <property type="protein sequence ID" value="HGM59338.1"/>
    <property type="molecule type" value="Genomic_DNA"/>
</dbReference>
<dbReference type="NCBIfam" id="TIGR00336">
    <property type="entry name" value="pyrE"/>
    <property type="match status" value="1"/>
</dbReference>
<evidence type="ECO:0000256" key="7">
    <source>
        <dbReference type="SAM" id="Coils"/>
    </source>
</evidence>
<dbReference type="InterPro" id="IPR029057">
    <property type="entry name" value="PRTase-like"/>
</dbReference>
<dbReference type="PANTHER" id="PTHR19278">
    <property type="entry name" value="OROTATE PHOSPHORIBOSYLTRANSFERASE"/>
    <property type="match status" value="1"/>
</dbReference>
<dbReference type="SUPFAM" id="SSF53271">
    <property type="entry name" value="PRTase-like"/>
    <property type="match status" value="1"/>
</dbReference>
<feature type="domain" description="Phosphoribosyltransferase" evidence="8">
    <location>
        <begin position="45"/>
        <end position="156"/>
    </location>
</feature>
<evidence type="ECO:0000256" key="5">
    <source>
        <dbReference type="ARBA" id="ARBA00022975"/>
    </source>
</evidence>
<feature type="binding site" description="in other chain" evidence="6">
    <location>
        <position position="93"/>
    </location>
    <ligand>
        <name>5-phospho-alpha-D-ribose 1-diphosphate</name>
        <dbReference type="ChEBI" id="CHEBI:58017"/>
        <note>ligand shared between dimeric partners</note>
    </ligand>
</feature>
<comment type="function">
    <text evidence="6">Catalyzes the transfer of a ribosyl phosphate group from 5-phosphoribose 1-diphosphate to orotate, leading to the formation of orotidine monophosphate (OMP).</text>
</comment>